<evidence type="ECO:0000256" key="1">
    <source>
        <dbReference type="SAM" id="SignalP"/>
    </source>
</evidence>
<dbReference type="NCBIfam" id="TIGR02122">
    <property type="entry name" value="TRAP_TAXI"/>
    <property type="match status" value="1"/>
</dbReference>
<reference evidence="2 3" key="1">
    <citation type="submission" date="2018-07" db="EMBL/GenBank/DDBJ databases">
        <title>Marsedoiliclastica nanhaica gen. nov. sp. nov., a novel marine hydrocarbonoclastic bacterium isolated from an in-situ enriched hydrocarbon-degrading consortium in deep-sea sediment.</title>
        <authorList>
            <person name="Dong C."/>
            <person name="Ma T."/>
            <person name="Liu R."/>
            <person name="Shao Z."/>
        </authorList>
    </citation>
    <scope>NUCLEOTIDE SEQUENCE [LARGE SCALE GENOMIC DNA]</scope>
    <source>
        <strain evidence="3">soil36-7</strain>
    </source>
</reference>
<keyword evidence="3" id="KW-1185">Reference proteome</keyword>
<dbReference type="Pfam" id="PF16868">
    <property type="entry name" value="NMT1_3"/>
    <property type="match status" value="1"/>
</dbReference>
<name>A0A4P7XGV0_9ALTE</name>
<dbReference type="RefSeq" id="WP_136547679.1">
    <property type="nucleotide sequence ID" value="NZ_CP031093.1"/>
</dbReference>
<dbReference type="EMBL" id="CP031093">
    <property type="protein sequence ID" value="QCF25422.1"/>
    <property type="molecule type" value="Genomic_DNA"/>
</dbReference>
<dbReference type="Gene3D" id="3.40.190.10">
    <property type="entry name" value="Periplasmic binding protein-like II"/>
    <property type="match status" value="2"/>
</dbReference>
<dbReference type="OrthoDB" id="9776669at2"/>
<dbReference type="AlphaFoldDB" id="A0A4P7XGV0"/>
<sequence length="325" mass="35213">MTLRRLVSYVAISTALGLSAGAATAAPEQQFVTIGTGGVTGVYYPAGGAICQLVNRNRSEHGIRCSVESTGGSIYNLNAIREGELDLAVAQSDWQHHAYSGSSDFESTGPNKKLRSVFSMHPEPFTVVARRGAEIENFKDLEGKRVNVGNPGSGQRATAQVLMEEMGWSEDKFSQTAELKASEMSQALCDNRVDAFFYVVGHPSGSIKEAMTSCDSELVDVDNDAVDRLVEENPYYRSVTIPGDLYGESEDTKTFGVAATIVSSTDVPDEVVYQVVKAVFENFDRFRSLHPAFANLKKSEMVSEALSAPLHPGAAKYYKEVGLLK</sequence>
<dbReference type="Proteomes" id="UP000298049">
    <property type="component" value="Chromosome"/>
</dbReference>
<dbReference type="CDD" id="cd13568">
    <property type="entry name" value="PBP2_TAXI_TRAP_like_3"/>
    <property type="match status" value="1"/>
</dbReference>
<dbReference type="InterPro" id="IPR011852">
    <property type="entry name" value="TRAP_TAXI"/>
</dbReference>
<dbReference type="PANTHER" id="PTHR42941:SF1">
    <property type="entry name" value="SLL1037 PROTEIN"/>
    <property type="match status" value="1"/>
</dbReference>
<evidence type="ECO:0000313" key="3">
    <source>
        <dbReference type="Proteomes" id="UP000298049"/>
    </source>
</evidence>
<dbReference type="PANTHER" id="PTHR42941">
    <property type="entry name" value="SLL1037 PROTEIN"/>
    <property type="match status" value="1"/>
</dbReference>
<keyword evidence="1" id="KW-0732">Signal</keyword>
<proteinExistence type="predicted"/>
<evidence type="ECO:0000313" key="2">
    <source>
        <dbReference type="EMBL" id="QCF25422.1"/>
    </source>
</evidence>
<protein>
    <submittedName>
        <fullName evidence="2">C4-dicarboxylate ABC transporter substrate-binding protein</fullName>
    </submittedName>
</protein>
<organism evidence="2 3">
    <name type="scientific">Hydrocarboniclastica marina</name>
    <dbReference type="NCBI Taxonomy" id="2259620"/>
    <lineage>
        <taxon>Bacteria</taxon>
        <taxon>Pseudomonadati</taxon>
        <taxon>Pseudomonadota</taxon>
        <taxon>Gammaproteobacteria</taxon>
        <taxon>Alteromonadales</taxon>
        <taxon>Alteromonadaceae</taxon>
        <taxon>Hydrocarboniclastica</taxon>
    </lineage>
</organism>
<gene>
    <name evidence="2" type="ORF">soil367_05475</name>
</gene>
<feature type="signal peptide" evidence="1">
    <location>
        <begin position="1"/>
        <end position="25"/>
    </location>
</feature>
<dbReference type="KEGG" id="hmi:soil367_05475"/>
<dbReference type="SUPFAM" id="SSF53850">
    <property type="entry name" value="Periplasmic binding protein-like II"/>
    <property type="match status" value="1"/>
</dbReference>
<feature type="chain" id="PRO_5020623538" evidence="1">
    <location>
        <begin position="26"/>
        <end position="325"/>
    </location>
</feature>
<accession>A0A4P7XGV0</accession>